<reference evidence="1 2" key="1">
    <citation type="submission" date="2014-05" db="EMBL/GenBank/DDBJ databases">
        <title>Cellulosimicrobium funkei U11 genome.</title>
        <authorList>
            <person name="Hu C."/>
            <person name="Gong Y."/>
            <person name="Wan W."/>
            <person name="Jiang M."/>
        </authorList>
    </citation>
    <scope>NUCLEOTIDE SEQUENCE [LARGE SCALE GENOMIC DNA]</scope>
    <source>
        <strain evidence="1 2">U11</strain>
    </source>
</reference>
<dbReference type="PATRIC" id="fig|264251.5.peg.1903"/>
<dbReference type="InterPro" id="IPR040701">
    <property type="entry name" value="Bact_RF_family2"/>
</dbReference>
<gene>
    <name evidence="1" type="ORF">FB00_09365</name>
</gene>
<dbReference type="Gene3D" id="3.30.420.60">
    <property type="entry name" value="eRF1 domain 2"/>
    <property type="match status" value="1"/>
</dbReference>
<protein>
    <recommendedName>
        <fullName evidence="3">Peptide chain release factor 1</fullName>
    </recommendedName>
</protein>
<evidence type="ECO:0000313" key="1">
    <source>
        <dbReference type="EMBL" id="KLN34904.1"/>
    </source>
</evidence>
<sequence length="399" mass="42793">MKIDWLKPLLGHPGPFATVYIDATRANEAGDREVENRWKGVRRTLRQEGAPDAVLDDLEEVVLRPTRVGGTHGRVLIADDTGVLVDRVVKDPPALTKGSWGPVPALLQAARAADESVDYVRVVVDRQGADLTWSVAGGHLPYAEPESVEGGHDVINKVRTGGLSHKRIESRAEDSWERNAEAVAAELERQAAEYRPELVLLTGDVRAVPLVRGALGHAIADRVVEVPGGGRGPGINEAAFESNVADALDSFRERRREKVLAEFRQEQGRESGAVTSVEDVVAVLARGQVKELVLADEYGQDAALDGRSLWIGPSPMHIAATKEEIQDLGVTDGLEKLPATVALVRAAIGQDAGLTFAPEGSVELIEGVGATLRWADEGTPREVAATMSGDDARLRGEII</sequence>
<dbReference type="AlphaFoldDB" id="A0A0H2KSS2"/>
<dbReference type="RefSeq" id="WP_047232618.1">
    <property type="nucleotide sequence ID" value="NZ_JNBQ01000008.1"/>
</dbReference>
<dbReference type="Pfam" id="PF18844">
    <property type="entry name" value="baeRF_family2"/>
    <property type="match status" value="1"/>
</dbReference>
<evidence type="ECO:0000313" key="2">
    <source>
        <dbReference type="Proteomes" id="UP000035265"/>
    </source>
</evidence>
<keyword evidence="2" id="KW-1185">Reference proteome</keyword>
<name>A0A0H2KSS2_9MICO</name>
<organism evidence="1 2">
    <name type="scientific">Cellulosimicrobium funkei</name>
    <dbReference type="NCBI Taxonomy" id="264251"/>
    <lineage>
        <taxon>Bacteria</taxon>
        <taxon>Bacillati</taxon>
        <taxon>Actinomycetota</taxon>
        <taxon>Actinomycetes</taxon>
        <taxon>Micrococcales</taxon>
        <taxon>Promicromonosporaceae</taxon>
        <taxon>Cellulosimicrobium</taxon>
    </lineage>
</organism>
<accession>A0A0H2KSS2</accession>
<dbReference type="STRING" id="264251.FB00_09365"/>
<dbReference type="EMBL" id="JNBQ01000008">
    <property type="protein sequence ID" value="KLN34904.1"/>
    <property type="molecule type" value="Genomic_DNA"/>
</dbReference>
<dbReference type="InterPro" id="IPR042226">
    <property type="entry name" value="eFR1_2_sf"/>
</dbReference>
<dbReference type="Proteomes" id="UP000035265">
    <property type="component" value="Unassembled WGS sequence"/>
</dbReference>
<comment type="caution">
    <text evidence="1">The sequence shown here is derived from an EMBL/GenBank/DDBJ whole genome shotgun (WGS) entry which is preliminary data.</text>
</comment>
<proteinExistence type="predicted"/>
<dbReference type="SUPFAM" id="SSF53137">
    <property type="entry name" value="Translational machinery components"/>
    <property type="match status" value="1"/>
</dbReference>
<evidence type="ECO:0008006" key="3">
    <source>
        <dbReference type="Google" id="ProtNLM"/>
    </source>
</evidence>